<dbReference type="OMA" id="YHIVYSV"/>
<organism evidence="10">
    <name type="scientific">Thelazia callipaeda</name>
    <name type="common">Oriental eyeworm</name>
    <name type="synonym">Parasitic nematode</name>
    <dbReference type="NCBI Taxonomy" id="103827"/>
    <lineage>
        <taxon>Eukaryota</taxon>
        <taxon>Metazoa</taxon>
        <taxon>Ecdysozoa</taxon>
        <taxon>Nematoda</taxon>
        <taxon>Chromadorea</taxon>
        <taxon>Rhabditida</taxon>
        <taxon>Spirurina</taxon>
        <taxon>Spiruromorpha</taxon>
        <taxon>Thelazioidea</taxon>
        <taxon>Thelaziidae</taxon>
        <taxon>Thelazia</taxon>
    </lineage>
</organism>
<dbReference type="Gene3D" id="3.30.1460.50">
    <property type="match status" value="1"/>
</dbReference>
<keyword evidence="9" id="KW-1185">Reference proteome</keyword>
<dbReference type="GO" id="GO:0061651">
    <property type="term" value="F:Atg12 conjugating enzyme activity"/>
    <property type="evidence" value="ECO:0007669"/>
    <property type="project" value="TreeGrafter"/>
</dbReference>
<dbReference type="InterPro" id="IPR007135">
    <property type="entry name" value="Atg3/Atg10"/>
</dbReference>
<gene>
    <name evidence="8" type="ORF">TCLT_LOCUS9482</name>
</gene>
<proteinExistence type="inferred from homology"/>
<dbReference type="STRING" id="103827.A0A0N5D8Q3"/>
<dbReference type="GO" id="GO:0000045">
    <property type="term" value="P:autophagosome assembly"/>
    <property type="evidence" value="ECO:0007669"/>
    <property type="project" value="TreeGrafter"/>
</dbReference>
<dbReference type="AlphaFoldDB" id="A0A0N5D8Q3"/>
<dbReference type="OrthoDB" id="4089664at2759"/>
<dbReference type="WBParaSite" id="TCLT_0000949301-mRNA-1">
    <property type="protein sequence ID" value="TCLT_0000949301-mRNA-1"/>
    <property type="gene ID" value="TCLT_0000949301"/>
</dbReference>
<dbReference type="GO" id="GO:0032446">
    <property type="term" value="P:protein modification by small protein conjugation"/>
    <property type="evidence" value="ECO:0007669"/>
    <property type="project" value="TreeGrafter"/>
</dbReference>
<keyword evidence="5" id="KW-0072">Autophagy</keyword>
<accession>A0A0N5D8Q3</accession>
<evidence type="ECO:0000256" key="5">
    <source>
        <dbReference type="ARBA" id="ARBA00023006"/>
    </source>
</evidence>
<dbReference type="EMBL" id="UYYF01004807">
    <property type="protein sequence ID" value="VDN07116.1"/>
    <property type="molecule type" value="Genomic_DNA"/>
</dbReference>
<keyword evidence="7" id="KW-0812">Transmembrane</keyword>
<sequence length="175" mass="20534">MGTISKAKFDQDIEELVRKTADFDISYQWHIKEHRNGQFCANNSVVERNGETIMRTFHITYSEIYNVPILWFIFSRQTGALLDIDEILEMIPVDTRKRLMADSLTSISQREHPFFNLFFYHIHPCKTAAVMKNVIYDNYIISWLSIFASLLHLLPLPNELFTKNDSSLIRVQNSE</sequence>
<evidence type="ECO:0000256" key="4">
    <source>
        <dbReference type="ARBA" id="ARBA00022786"/>
    </source>
</evidence>
<evidence type="ECO:0000256" key="2">
    <source>
        <dbReference type="ARBA" id="ARBA00021099"/>
    </source>
</evidence>
<evidence type="ECO:0000256" key="7">
    <source>
        <dbReference type="SAM" id="Phobius"/>
    </source>
</evidence>
<evidence type="ECO:0000256" key="1">
    <source>
        <dbReference type="ARBA" id="ARBA00005696"/>
    </source>
</evidence>
<dbReference type="GO" id="GO:0000422">
    <property type="term" value="P:autophagy of mitochondrion"/>
    <property type="evidence" value="ECO:0007669"/>
    <property type="project" value="TreeGrafter"/>
</dbReference>
<dbReference type="Pfam" id="PF03987">
    <property type="entry name" value="Autophagy_act_C"/>
    <property type="match status" value="1"/>
</dbReference>
<evidence type="ECO:0000256" key="3">
    <source>
        <dbReference type="ARBA" id="ARBA00022679"/>
    </source>
</evidence>
<dbReference type="Proteomes" id="UP000276776">
    <property type="component" value="Unassembled WGS sequence"/>
</dbReference>
<evidence type="ECO:0000256" key="6">
    <source>
        <dbReference type="ARBA" id="ARBA00029833"/>
    </source>
</evidence>
<evidence type="ECO:0000313" key="9">
    <source>
        <dbReference type="Proteomes" id="UP000276776"/>
    </source>
</evidence>
<dbReference type="GO" id="GO:0005829">
    <property type="term" value="C:cytosol"/>
    <property type="evidence" value="ECO:0007669"/>
    <property type="project" value="TreeGrafter"/>
</dbReference>
<dbReference type="PANTHER" id="PTHR14957:SF1">
    <property type="entry name" value="UBIQUITIN-LIKE-CONJUGATING ENZYME ATG10"/>
    <property type="match status" value="1"/>
</dbReference>
<protein>
    <recommendedName>
        <fullName evidence="2">Ubiquitin-like-conjugating enzyme ATG10</fullName>
    </recommendedName>
    <alternativeName>
        <fullName evidence="6">Autophagy-related protein 10</fullName>
    </alternativeName>
</protein>
<reference evidence="10" key="1">
    <citation type="submission" date="2017-02" db="UniProtKB">
        <authorList>
            <consortium name="WormBaseParasite"/>
        </authorList>
    </citation>
    <scope>IDENTIFICATION</scope>
</reference>
<keyword evidence="3" id="KW-0808">Transferase</keyword>
<feature type="transmembrane region" description="Helical" evidence="7">
    <location>
        <begin position="136"/>
        <end position="154"/>
    </location>
</feature>
<keyword evidence="7" id="KW-0472">Membrane</keyword>
<dbReference type="PANTHER" id="PTHR14957">
    <property type="entry name" value="UBIQUITIN-LIKE-CONJUGATING ENZYME ATG10"/>
    <property type="match status" value="1"/>
</dbReference>
<keyword evidence="7" id="KW-1133">Transmembrane helix</keyword>
<name>A0A0N5D8Q3_THECL</name>
<reference evidence="8 9" key="2">
    <citation type="submission" date="2018-11" db="EMBL/GenBank/DDBJ databases">
        <authorList>
            <consortium name="Pathogen Informatics"/>
        </authorList>
    </citation>
    <scope>NUCLEOTIDE SEQUENCE [LARGE SCALE GENOMIC DNA]</scope>
</reference>
<keyword evidence="4" id="KW-0833">Ubl conjugation pathway</keyword>
<evidence type="ECO:0000313" key="8">
    <source>
        <dbReference type="EMBL" id="VDN07116.1"/>
    </source>
</evidence>
<evidence type="ECO:0000313" key="10">
    <source>
        <dbReference type="WBParaSite" id="TCLT_0000949301-mRNA-1"/>
    </source>
</evidence>
<comment type="similarity">
    <text evidence="1">Belongs to the ATG10 family.</text>
</comment>